<evidence type="ECO:0000256" key="4">
    <source>
        <dbReference type="ARBA" id="ARBA00023125"/>
    </source>
</evidence>
<keyword evidence="2" id="KW-0067">ATP-binding</keyword>
<dbReference type="PANTHER" id="PTHR32071:SF74">
    <property type="entry name" value="TRANSCRIPTIONAL ACTIVATOR ROCR"/>
    <property type="match status" value="1"/>
</dbReference>
<dbReference type="InterPro" id="IPR027417">
    <property type="entry name" value="P-loop_NTPase"/>
</dbReference>
<dbReference type="Gene3D" id="3.30.450.20">
    <property type="entry name" value="PAS domain"/>
    <property type="match status" value="1"/>
</dbReference>
<gene>
    <name evidence="7" type="ORF">JOD17_002994</name>
</gene>
<feature type="domain" description="Sigma-54 factor interaction" evidence="6">
    <location>
        <begin position="140"/>
        <end position="368"/>
    </location>
</feature>
<reference evidence="7 8" key="1">
    <citation type="submission" date="2021-01" db="EMBL/GenBank/DDBJ databases">
        <title>Genomic Encyclopedia of Type Strains, Phase IV (KMG-IV): sequencing the most valuable type-strain genomes for metagenomic binning, comparative biology and taxonomic classification.</title>
        <authorList>
            <person name="Goeker M."/>
        </authorList>
    </citation>
    <scope>NUCLEOTIDE SEQUENCE [LARGE SCALE GENOMIC DNA]</scope>
    <source>
        <strain evidence="7 8">DSM 25540</strain>
    </source>
</reference>
<dbReference type="SUPFAM" id="SSF52540">
    <property type="entry name" value="P-loop containing nucleoside triphosphate hydrolases"/>
    <property type="match status" value="1"/>
</dbReference>
<dbReference type="PROSITE" id="PS00675">
    <property type="entry name" value="SIGMA54_INTERACT_1"/>
    <property type="match status" value="1"/>
</dbReference>
<dbReference type="PROSITE" id="PS50045">
    <property type="entry name" value="SIGMA54_INTERACT_4"/>
    <property type="match status" value="1"/>
</dbReference>
<dbReference type="Pfam" id="PF00158">
    <property type="entry name" value="Sigma54_activat"/>
    <property type="match status" value="1"/>
</dbReference>
<dbReference type="SMART" id="SM00382">
    <property type="entry name" value="AAA"/>
    <property type="match status" value="1"/>
</dbReference>
<evidence type="ECO:0000313" key="7">
    <source>
        <dbReference type="EMBL" id="MBM7633898.1"/>
    </source>
</evidence>
<dbReference type="CDD" id="cd00009">
    <property type="entry name" value="AAA"/>
    <property type="match status" value="1"/>
</dbReference>
<dbReference type="NCBIfam" id="TIGR00229">
    <property type="entry name" value="sensory_box"/>
    <property type="match status" value="1"/>
</dbReference>
<dbReference type="InterPro" id="IPR025943">
    <property type="entry name" value="Sigma_54_int_dom_ATP-bd_2"/>
</dbReference>
<dbReference type="InterPro" id="IPR009057">
    <property type="entry name" value="Homeodomain-like_sf"/>
</dbReference>
<dbReference type="Proteomes" id="UP000741863">
    <property type="component" value="Unassembled WGS sequence"/>
</dbReference>
<evidence type="ECO:0000313" key="8">
    <source>
        <dbReference type="Proteomes" id="UP000741863"/>
    </source>
</evidence>
<keyword evidence="3" id="KW-0805">Transcription regulation</keyword>
<dbReference type="InterPro" id="IPR035965">
    <property type="entry name" value="PAS-like_dom_sf"/>
</dbReference>
<evidence type="ECO:0000256" key="3">
    <source>
        <dbReference type="ARBA" id="ARBA00023015"/>
    </source>
</evidence>
<dbReference type="InterPro" id="IPR058031">
    <property type="entry name" value="AAA_lid_NorR"/>
</dbReference>
<evidence type="ECO:0000256" key="1">
    <source>
        <dbReference type="ARBA" id="ARBA00022741"/>
    </source>
</evidence>
<evidence type="ECO:0000256" key="2">
    <source>
        <dbReference type="ARBA" id="ARBA00022840"/>
    </source>
</evidence>
<dbReference type="PROSITE" id="PS00676">
    <property type="entry name" value="SIGMA54_INTERACT_2"/>
    <property type="match status" value="1"/>
</dbReference>
<dbReference type="PROSITE" id="PS00688">
    <property type="entry name" value="SIGMA54_INTERACT_3"/>
    <property type="match status" value="1"/>
</dbReference>
<accession>A0ABS2PGF1</accession>
<proteinExistence type="predicted"/>
<evidence type="ECO:0000256" key="5">
    <source>
        <dbReference type="ARBA" id="ARBA00023163"/>
    </source>
</evidence>
<dbReference type="RefSeq" id="WP_204698627.1">
    <property type="nucleotide sequence ID" value="NZ_JAFBEC010000008.1"/>
</dbReference>
<dbReference type="Pfam" id="PF25601">
    <property type="entry name" value="AAA_lid_14"/>
    <property type="match status" value="1"/>
</dbReference>
<protein>
    <submittedName>
        <fullName evidence="7">Arginine utilization regulatory protein</fullName>
    </submittedName>
</protein>
<dbReference type="InterPro" id="IPR000014">
    <property type="entry name" value="PAS"/>
</dbReference>
<comment type="caution">
    <text evidence="7">The sequence shown here is derived from an EMBL/GenBank/DDBJ whole genome shotgun (WGS) entry which is preliminary data.</text>
</comment>
<dbReference type="Gene3D" id="1.10.8.60">
    <property type="match status" value="1"/>
</dbReference>
<dbReference type="Gene3D" id="3.40.50.300">
    <property type="entry name" value="P-loop containing nucleotide triphosphate hydrolases"/>
    <property type="match status" value="1"/>
</dbReference>
<dbReference type="PRINTS" id="PR01590">
    <property type="entry name" value="HTHFIS"/>
</dbReference>
<dbReference type="InterPro" id="IPR025662">
    <property type="entry name" value="Sigma_54_int_dom_ATP-bd_1"/>
</dbReference>
<keyword evidence="8" id="KW-1185">Reference proteome</keyword>
<organism evidence="7 8">
    <name type="scientific">Geomicrobium sediminis</name>
    <dbReference type="NCBI Taxonomy" id="1347788"/>
    <lineage>
        <taxon>Bacteria</taxon>
        <taxon>Bacillati</taxon>
        <taxon>Bacillota</taxon>
        <taxon>Bacilli</taxon>
        <taxon>Bacillales</taxon>
        <taxon>Geomicrobium</taxon>
    </lineage>
</organism>
<dbReference type="Pfam" id="PF02954">
    <property type="entry name" value="HTH_8"/>
    <property type="match status" value="1"/>
</dbReference>
<name>A0ABS2PGF1_9BACL</name>
<dbReference type="SUPFAM" id="SSF46689">
    <property type="entry name" value="Homeodomain-like"/>
    <property type="match status" value="1"/>
</dbReference>
<dbReference type="InterPro" id="IPR003593">
    <property type="entry name" value="AAA+_ATPase"/>
</dbReference>
<dbReference type="InterPro" id="IPR002197">
    <property type="entry name" value="HTH_Fis"/>
</dbReference>
<dbReference type="PANTHER" id="PTHR32071">
    <property type="entry name" value="TRANSCRIPTIONAL REGULATORY PROTEIN"/>
    <property type="match status" value="1"/>
</dbReference>
<keyword evidence="5" id="KW-0804">Transcription</keyword>
<sequence>MDEQLHTLYEQVFEKIDIGVRIINRDEEPVIYNRKMRNIEEMTTADFAGRSLLDVFQFKSEQESRLLRALHHGESTKNQKQTYFNSRGLEITTMNHVYPIYHNEHIIGAVELANDITRMEKMLRDKRTNEHASHYQFADMIGSSQSFQAVIEQAKRASRTSSTVLLIGETGTGKELFAQSIHSASRRSHEPFVTQNCAALPESLIEGILFGTSKGAFTGALDRPGLFEQADGGTLLLDEINSLPVHLQPKLLRVIQEQKVTRIGESKERTIDVRLLATMNEDPIDAVSDGRLRKDLFYRLSVVSLFIPSLKERKDDIIPLSTFFLKKYRERFNVSMHTLSREVMESLRDYHWPGNVRELEHIIEGALNVVNGEETMTLHHLPHHLSHHTQPVNALHHSPLQETETLPERLLKVEQQLIAEAMDIEQHNISRAAKRLGLSRQNLQYKLSKFQVR</sequence>
<dbReference type="Gene3D" id="1.10.10.60">
    <property type="entry name" value="Homeodomain-like"/>
    <property type="match status" value="1"/>
</dbReference>
<dbReference type="EMBL" id="JAFBEC010000008">
    <property type="protein sequence ID" value="MBM7633898.1"/>
    <property type="molecule type" value="Genomic_DNA"/>
</dbReference>
<keyword evidence="4" id="KW-0238">DNA-binding</keyword>
<dbReference type="SUPFAM" id="SSF55785">
    <property type="entry name" value="PYP-like sensor domain (PAS domain)"/>
    <property type="match status" value="1"/>
</dbReference>
<dbReference type="InterPro" id="IPR025944">
    <property type="entry name" value="Sigma_54_int_dom_CS"/>
</dbReference>
<keyword evidence="1" id="KW-0547">Nucleotide-binding</keyword>
<evidence type="ECO:0000259" key="6">
    <source>
        <dbReference type="PROSITE" id="PS50045"/>
    </source>
</evidence>
<dbReference type="InterPro" id="IPR002078">
    <property type="entry name" value="Sigma_54_int"/>
</dbReference>